<reference evidence="2 3" key="1">
    <citation type="submission" date="2024-12" db="EMBL/GenBank/DDBJ databases">
        <title>The unique morphological basis and parallel evolutionary history of personate flowers in Penstemon.</title>
        <authorList>
            <person name="Depatie T.H."/>
            <person name="Wessinger C.A."/>
        </authorList>
    </citation>
    <scope>NUCLEOTIDE SEQUENCE [LARGE SCALE GENOMIC DNA]</scope>
    <source>
        <strain evidence="2">WTNN_2</strain>
        <tissue evidence="2">Leaf</tissue>
    </source>
</reference>
<accession>A0ABD3RJJ1</accession>
<protein>
    <recommendedName>
        <fullName evidence="1">(S)-ureidoglycine aminohydrolase cupin domain-containing protein</fullName>
    </recommendedName>
</protein>
<dbReference type="Proteomes" id="UP001634393">
    <property type="component" value="Unassembled WGS sequence"/>
</dbReference>
<feature type="domain" description="(S)-ureidoglycine aminohydrolase cupin" evidence="1">
    <location>
        <begin position="4"/>
        <end position="60"/>
    </location>
</feature>
<evidence type="ECO:0000313" key="3">
    <source>
        <dbReference type="Proteomes" id="UP001634393"/>
    </source>
</evidence>
<evidence type="ECO:0000313" key="2">
    <source>
        <dbReference type="EMBL" id="KAL3812909.1"/>
    </source>
</evidence>
<comment type="caution">
    <text evidence="2">The sequence shown here is derived from an EMBL/GenBank/DDBJ whole genome shotgun (WGS) entry which is preliminary data.</text>
</comment>
<dbReference type="EMBL" id="JBJXBP010000008">
    <property type="protein sequence ID" value="KAL3812909.1"/>
    <property type="molecule type" value="Genomic_DNA"/>
</dbReference>
<organism evidence="2 3">
    <name type="scientific">Penstemon smallii</name>
    <dbReference type="NCBI Taxonomy" id="265156"/>
    <lineage>
        <taxon>Eukaryota</taxon>
        <taxon>Viridiplantae</taxon>
        <taxon>Streptophyta</taxon>
        <taxon>Embryophyta</taxon>
        <taxon>Tracheophyta</taxon>
        <taxon>Spermatophyta</taxon>
        <taxon>Magnoliopsida</taxon>
        <taxon>eudicotyledons</taxon>
        <taxon>Gunneridae</taxon>
        <taxon>Pentapetalae</taxon>
        <taxon>asterids</taxon>
        <taxon>lamiids</taxon>
        <taxon>Lamiales</taxon>
        <taxon>Plantaginaceae</taxon>
        <taxon>Cheloneae</taxon>
        <taxon>Penstemon</taxon>
    </lineage>
</organism>
<keyword evidence="3" id="KW-1185">Reference proteome</keyword>
<evidence type="ECO:0000259" key="1">
    <source>
        <dbReference type="Pfam" id="PF05899"/>
    </source>
</evidence>
<sequence>MFYNRGKFNMKYEQEKTFYMARGKAKMHSLSTSEVVEFEAGHLVTQPEGLECRSEVTKAVMMYIKPS</sequence>
<dbReference type="InterPro" id="IPR008579">
    <property type="entry name" value="UGlyAH_Cupin_dom"/>
</dbReference>
<dbReference type="InterPro" id="IPR014710">
    <property type="entry name" value="RmlC-like_jellyroll"/>
</dbReference>
<name>A0ABD3RJJ1_9LAMI</name>
<dbReference type="AlphaFoldDB" id="A0ABD3RJJ1"/>
<gene>
    <name evidence="2" type="ORF">ACJIZ3_014177</name>
</gene>
<dbReference type="Gene3D" id="2.60.120.10">
    <property type="entry name" value="Jelly Rolls"/>
    <property type="match status" value="1"/>
</dbReference>
<dbReference type="Pfam" id="PF05899">
    <property type="entry name" value="Cupin_3"/>
    <property type="match status" value="1"/>
</dbReference>
<proteinExistence type="predicted"/>